<protein>
    <submittedName>
        <fullName evidence="2">LRR_2 domain-containing protein</fullName>
    </submittedName>
</protein>
<dbReference type="FunCoup" id="A0A1Q3D8Z8">
    <property type="interactions" value="1525"/>
</dbReference>
<dbReference type="Pfam" id="PF24758">
    <property type="entry name" value="LRR_At5g56370"/>
    <property type="match status" value="1"/>
</dbReference>
<dbReference type="InterPro" id="IPR050232">
    <property type="entry name" value="FBL13/AtMIF1-like"/>
</dbReference>
<gene>
    <name evidence="2" type="ORF">CFOL_v3_32398</name>
</gene>
<dbReference type="AlphaFoldDB" id="A0A1Q3D8Z8"/>
<dbReference type="InParanoid" id="A0A1Q3D8Z8"/>
<name>A0A1Q3D8Z8_CEPFO</name>
<feature type="non-terminal residue" evidence="2">
    <location>
        <position position="212"/>
    </location>
</feature>
<keyword evidence="3" id="KW-1185">Reference proteome</keyword>
<feature type="domain" description="F-box/LRR-repeat protein 15/At3g58940/PEG3-like LRR" evidence="1">
    <location>
        <begin position="93"/>
        <end position="209"/>
    </location>
</feature>
<evidence type="ECO:0000313" key="3">
    <source>
        <dbReference type="Proteomes" id="UP000187406"/>
    </source>
</evidence>
<accession>A0A1Q3D8Z8</accession>
<reference evidence="3" key="1">
    <citation type="submission" date="2016-04" db="EMBL/GenBank/DDBJ databases">
        <title>Cephalotus genome sequencing.</title>
        <authorList>
            <person name="Fukushima K."/>
            <person name="Hasebe M."/>
            <person name="Fang X."/>
        </authorList>
    </citation>
    <scope>NUCLEOTIDE SEQUENCE [LARGE SCALE GENOMIC DNA]</scope>
    <source>
        <strain evidence="3">cv. St1</strain>
    </source>
</reference>
<proteinExistence type="predicted"/>
<dbReference type="InterPro" id="IPR055411">
    <property type="entry name" value="LRR_FXL15/At3g58940/PEG3-like"/>
</dbReference>
<dbReference type="Proteomes" id="UP000187406">
    <property type="component" value="Unassembled WGS sequence"/>
</dbReference>
<comment type="caution">
    <text evidence="2">The sequence shown here is derived from an EMBL/GenBank/DDBJ whole genome shotgun (WGS) entry which is preliminary data.</text>
</comment>
<dbReference type="STRING" id="3775.A0A1Q3D8Z8"/>
<dbReference type="PANTHER" id="PTHR31900">
    <property type="entry name" value="F-BOX/RNI SUPERFAMILY PROTEIN-RELATED"/>
    <property type="match status" value="1"/>
</dbReference>
<feature type="non-terminal residue" evidence="2">
    <location>
        <position position="1"/>
    </location>
</feature>
<sequence length="212" mass="24223">TVLPNILSFLPTEQAVSTSVRWNYLFASLTNLHFDNSNSSSLVSPIDNGNAHKKFRNFICFVDRLLFLHYSSDIQTFHVTCYDDQGIDYFRANAWVSAILCRDVQELDLHFSLLEPSSFKLPGDLFTCDTLAVLKLSIRFKLNVPVMACLPSLKVLHLDYVIYASDDSIERLMIASCPVLEDFDTELFYWDNVPKFSISSPTLRRLTMVNGF</sequence>
<dbReference type="SUPFAM" id="SSF52047">
    <property type="entry name" value="RNI-like"/>
    <property type="match status" value="1"/>
</dbReference>
<evidence type="ECO:0000313" key="2">
    <source>
        <dbReference type="EMBL" id="GAV88977.1"/>
    </source>
</evidence>
<dbReference type="EMBL" id="BDDD01005180">
    <property type="protein sequence ID" value="GAV88977.1"/>
    <property type="molecule type" value="Genomic_DNA"/>
</dbReference>
<dbReference type="PANTHER" id="PTHR31900:SF30">
    <property type="entry name" value="SUPERFAMILY PROTEIN, PUTATIVE-RELATED"/>
    <property type="match status" value="1"/>
</dbReference>
<evidence type="ECO:0000259" key="1">
    <source>
        <dbReference type="Pfam" id="PF24758"/>
    </source>
</evidence>
<dbReference type="OrthoDB" id="612216at2759"/>
<organism evidence="2 3">
    <name type="scientific">Cephalotus follicularis</name>
    <name type="common">Albany pitcher plant</name>
    <dbReference type="NCBI Taxonomy" id="3775"/>
    <lineage>
        <taxon>Eukaryota</taxon>
        <taxon>Viridiplantae</taxon>
        <taxon>Streptophyta</taxon>
        <taxon>Embryophyta</taxon>
        <taxon>Tracheophyta</taxon>
        <taxon>Spermatophyta</taxon>
        <taxon>Magnoliopsida</taxon>
        <taxon>eudicotyledons</taxon>
        <taxon>Gunneridae</taxon>
        <taxon>Pentapetalae</taxon>
        <taxon>rosids</taxon>
        <taxon>fabids</taxon>
        <taxon>Oxalidales</taxon>
        <taxon>Cephalotaceae</taxon>
        <taxon>Cephalotus</taxon>
    </lineage>
</organism>